<accession>A0A380MPM0</accession>
<dbReference type="InterPro" id="IPR036388">
    <property type="entry name" value="WH-like_DNA-bd_sf"/>
</dbReference>
<dbReference type="OrthoDB" id="9798104at2"/>
<dbReference type="GO" id="GO:0003677">
    <property type="term" value="F:DNA binding"/>
    <property type="evidence" value="ECO:0007669"/>
    <property type="project" value="InterPro"/>
</dbReference>
<reference evidence="2 3" key="1">
    <citation type="submission" date="2018-06" db="EMBL/GenBank/DDBJ databases">
        <authorList>
            <consortium name="Pathogen Informatics"/>
            <person name="Doyle S."/>
        </authorList>
    </citation>
    <scope>NUCLEOTIDE SEQUENCE [LARGE SCALE GENOMIC DNA]</scope>
    <source>
        <strain evidence="2 3">NCTC13337</strain>
    </source>
</reference>
<dbReference type="Proteomes" id="UP000254601">
    <property type="component" value="Unassembled WGS sequence"/>
</dbReference>
<organism evidence="2 3">
    <name type="scientific">Suttonella ornithocola</name>
    <dbReference type="NCBI Taxonomy" id="279832"/>
    <lineage>
        <taxon>Bacteria</taxon>
        <taxon>Pseudomonadati</taxon>
        <taxon>Pseudomonadota</taxon>
        <taxon>Gammaproteobacteria</taxon>
        <taxon>Cardiobacteriales</taxon>
        <taxon>Cardiobacteriaceae</taxon>
        <taxon>Suttonella</taxon>
    </lineage>
</organism>
<proteinExistence type="predicted"/>
<evidence type="ECO:0000313" key="3">
    <source>
        <dbReference type="Proteomes" id="UP000254601"/>
    </source>
</evidence>
<dbReference type="PROSITE" id="PS51063">
    <property type="entry name" value="HTH_CRP_2"/>
    <property type="match status" value="1"/>
</dbReference>
<evidence type="ECO:0000313" key="2">
    <source>
        <dbReference type="EMBL" id="SUO94114.1"/>
    </source>
</evidence>
<feature type="domain" description="HTH crp-type" evidence="1">
    <location>
        <begin position="1"/>
        <end position="43"/>
    </location>
</feature>
<dbReference type="SUPFAM" id="SSF46785">
    <property type="entry name" value="Winged helix' DNA-binding domain"/>
    <property type="match status" value="1"/>
</dbReference>
<dbReference type="InterPro" id="IPR012318">
    <property type="entry name" value="HTH_CRP"/>
</dbReference>
<dbReference type="GO" id="GO:0006355">
    <property type="term" value="P:regulation of DNA-templated transcription"/>
    <property type="evidence" value="ECO:0007669"/>
    <property type="project" value="InterPro"/>
</dbReference>
<dbReference type="InterPro" id="IPR036390">
    <property type="entry name" value="WH_DNA-bd_sf"/>
</dbReference>
<sequence length="48" mass="5484">MTKKDLAQFLAIRPETLSRLIRQLESEALISWQQEALEILSIEALSAE</sequence>
<dbReference type="Gene3D" id="1.10.10.10">
    <property type="entry name" value="Winged helix-like DNA-binding domain superfamily/Winged helix DNA-binding domain"/>
    <property type="match status" value="1"/>
</dbReference>
<protein>
    <recommendedName>
        <fullName evidence="1">HTH crp-type domain-containing protein</fullName>
    </recommendedName>
</protein>
<name>A0A380MPM0_9GAMM</name>
<evidence type="ECO:0000259" key="1">
    <source>
        <dbReference type="PROSITE" id="PS51063"/>
    </source>
</evidence>
<gene>
    <name evidence="2" type="ORF">NCTC13337_00577</name>
</gene>
<dbReference type="Pfam" id="PF13545">
    <property type="entry name" value="HTH_Crp_2"/>
    <property type="match status" value="1"/>
</dbReference>
<dbReference type="EMBL" id="UHIC01000001">
    <property type="protein sequence ID" value="SUO94114.1"/>
    <property type="molecule type" value="Genomic_DNA"/>
</dbReference>
<dbReference type="AlphaFoldDB" id="A0A380MPM0"/>
<keyword evidence="3" id="KW-1185">Reference proteome</keyword>